<name>A0A7T7HZG4_9ACTN</name>
<gene>
    <name evidence="1" type="ORF">JEQ17_00470</name>
</gene>
<organism evidence="1 2">
    <name type="scientific">Streptomyces liliifuscus</name>
    <dbReference type="NCBI Taxonomy" id="2797636"/>
    <lineage>
        <taxon>Bacteria</taxon>
        <taxon>Bacillati</taxon>
        <taxon>Actinomycetota</taxon>
        <taxon>Actinomycetes</taxon>
        <taxon>Kitasatosporales</taxon>
        <taxon>Streptomycetaceae</taxon>
        <taxon>Streptomyces</taxon>
    </lineage>
</organism>
<dbReference type="RefSeq" id="WP_200393292.1">
    <property type="nucleotide sequence ID" value="NZ_CP066831.1"/>
</dbReference>
<dbReference type="AlphaFoldDB" id="A0A7T7HZG4"/>
<dbReference type="EMBL" id="CP066831">
    <property type="protein sequence ID" value="QQM38123.1"/>
    <property type="molecule type" value="Genomic_DNA"/>
</dbReference>
<evidence type="ECO:0000313" key="1">
    <source>
        <dbReference type="EMBL" id="QQM38123.1"/>
    </source>
</evidence>
<accession>A0A7T7HZG4</accession>
<keyword evidence="2" id="KW-1185">Reference proteome</keyword>
<evidence type="ECO:0000313" key="2">
    <source>
        <dbReference type="Proteomes" id="UP000595636"/>
    </source>
</evidence>
<dbReference type="Proteomes" id="UP000595636">
    <property type="component" value="Chromosome"/>
</dbReference>
<protein>
    <recommendedName>
        <fullName evidence="3">Alpha/beta hydrolase</fullName>
    </recommendedName>
</protein>
<sequence length="65" mass="7396">MYRDHDTFFIDPADRDRTVAAEPAAYPADPRIDVKVIPDAGHDLALQRNGKRTTKYIDGRLAREL</sequence>
<proteinExistence type="predicted"/>
<dbReference type="KEGG" id="slf:JEQ17_00470"/>
<reference evidence="1 2" key="1">
    <citation type="submission" date="2020-12" db="EMBL/GenBank/DDBJ databases">
        <title>A novel species.</title>
        <authorList>
            <person name="Li K."/>
        </authorList>
    </citation>
    <scope>NUCLEOTIDE SEQUENCE [LARGE SCALE GENOMIC DNA]</scope>
    <source>
        <strain evidence="1 2">ZYC-3</strain>
    </source>
</reference>
<evidence type="ECO:0008006" key="3">
    <source>
        <dbReference type="Google" id="ProtNLM"/>
    </source>
</evidence>